<evidence type="ECO:0000256" key="4">
    <source>
        <dbReference type="ARBA" id="ARBA00022491"/>
    </source>
</evidence>
<feature type="region of interest" description="Disordered" evidence="10">
    <location>
        <begin position="459"/>
        <end position="479"/>
    </location>
</feature>
<feature type="region of interest" description="Disordered" evidence="10">
    <location>
        <begin position="732"/>
        <end position="834"/>
    </location>
</feature>
<keyword evidence="7 9" id="KW-0804">Transcription</keyword>
<keyword evidence="4 9" id="KW-0678">Repressor</keyword>
<feature type="compositionally biased region" description="Basic and acidic residues" evidence="10">
    <location>
        <begin position="582"/>
        <end position="591"/>
    </location>
</feature>
<accession>A0ABM1BFZ3</accession>
<dbReference type="PANTHER" id="PTHR48249">
    <property type="entry name" value="MEDIATOR OF RNA POLYMERASE II TRANSCRIPTION SUBUNIT 13"/>
    <property type="match status" value="1"/>
</dbReference>
<keyword evidence="8 9" id="KW-0539">Nucleus</keyword>
<feature type="compositionally biased region" description="Basic and acidic residues" evidence="10">
    <location>
        <begin position="1526"/>
        <end position="1538"/>
    </location>
</feature>
<dbReference type="InterPro" id="IPR009401">
    <property type="entry name" value="Med13_C"/>
</dbReference>
<proteinExistence type="inferred from homology"/>
<dbReference type="Proteomes" id="UP000694941">
    <property type="component" value="Unplaced"/>
</dbReference>
<organism evidence="14 15">
    <name type="scientific">Limulus polyphemus</name>
    <name type="common">Atlantic horseshoe crab</name>
    <dbReference type="NCBI Taxonomy" id="6850"/>
    <lineage>
        <taxon>Eukaryota</taxon>
        <taxon>Metazoa</taxon>
        <taxon>Ecdysozoa</taxon>
        <taxon>Arthropoda</taxon>
        <taxon>Chelicerata</taxon>
        <taxon>Merostomata</taxon>
        <taxon>Xiphosura</taxon>
        <taxon>Limulidae</taxon>
        <taxon>Limulus</taxon>
    </lineage>
</organism>
<dbReference type="InterPro" id="IPR041285">
    <property type="entry name" value="MID_MedPIWI"/>
</dbReference>
<reference evidence="15" key="1">
    <citation type="submission" date="2025-08" db="UniProtKB">
        <authorList>
            <consortium name="RefSeq"/>
        </authorList>
    </citation>
    <scope>IDENTIFICATION</scope>
    <source>
        <tissue evidence="15">Muscle</tissue>
    </source>
</reference>
<evidence type="ECO:0000256" key="2">
    <source>
        <dbReference type="ARBA" id="ARBA00009354"/>
    </source>
</evidence>
<keyword evidence="5 9" id="KW-0805">Transcription regulation</keyword>
<comment type="subcellular location">
    <subcellularLocation>
        <location evidence="1 9">Nucleus</location>
    </subcellularLocation>
</comment>
<dbReference type="InterPro" id="IPR021643">
    <property type="entry name" value="Mediator_Med13_N"/>
</dbReference>
<protein>
    <recommendedName>
        <fullName evidence="3 9">Mediator of RNA polymerase II transcription subunit 13</fullName>
    </recommendedName>
</protein>
<evidence type="ECO:0000256" key="7">
    <source>
        <dbReference type="ARBA" id="ARBA00023163"/>
    </source>
</evidence>
<keyword evidence="14" id="KW-1185">Reference proteome</keyword>
<evidence type="ECO:0000256" key="3">
    <source>
        <dbReference type="ARBA" id="ARBA00019618"/>
    </source>
</evidence>
<dbReference type="GeneID" id="106465561"/>
<dbReference type="RefSeq" id="XP_013781243.1">
    <property type="nucleotide sequence ID" value="XM_013925789.2"/>
</dbReference>
<evidence type="ECO:0000256" key="10">
    <source>
        <dbReference type="SAM" id="MobiDB-lite"/>
    </source>
</evidence>
<evidence type="ECO:0000259" key="11">
    <source>
        <dbReference type="Pfam" id="PF06333"/>
    </source>
</evidence>
<comment type="similarity">
    <text evidence="2 9">Belongs to the Mediator complex subunit 13 family.</text>
</comment>
<comment type="function">
    <text evidence="9">Component of the Mediator complex, a coactivator involved in regulated transcription of nearly all RNA polymerase II-dependent genes. Mediator functions as a bridge to convey information from gene-specific regulatory proteins to the basal RNA polymerase II transcription machinery. Mediator is recruited to promoters by direct interactions with regulatory proteins and serves as a scaffold for the assembly of a functional preinitiation complex with RNA polymerase II and the general transcription factors.</text>
</comment>
<evidence type="ECO:0000256" key="8">
    <source>
        <dbReference type="ARBA" id="ARBA00023242"/>
    </source>
</evidence>
<name>A0ABM1BFZ3_LIMPO</name>
<feature type="compositionally biased region" description="Polar residues" evidence="10">
    <location>
        <begin position="810"/>
        <end position="834"/>
    </location>
</feature>
<comment type="subunit">
    <text evidence="9">Component of the Mediator complex.</text>
</comment>
<evidence type="ECO:0000313" key="14">
    <source>
        <dbReference type="Proteomes" id="UP000694941"/>
    </source>
</evidence>
<dbReference type="Pfam" id="PF06333">
    <property type="entry name" value="Med13_C"/>
    <property type="match status" value="1"/>
</dbReference>
<dbReference type="PANTHER" id="PTHR48249:SF3">
    <property type="entry name" value="MEDIATOR OF RNA POLYMERASE II TRANSCRIPTION SUBUNIT 13"/>
    <property type="match status" value="1"/>
</dbReference>
<feature type="domain" description="Mediator complex subunit Med13 C-terminal" evidence="11">
    <location>
        <begin position="1684"/>
        <end position="2094"/>
    </location>
</feature>
<evidence type="ECO:0000256" key="9">
    <source>
        <dbReference type="RuleBase" id="RU364134"/>
    </source>
</evidence>
<sequence length="2105" mass="235127">MTHPSFVSNGASLEDSHTNFFALTDLCGIKWRRLFADGVLCLDSEPLEDPVLSSYSKCLAAGLLCVWRKVPSKSGHSEPHRPRDNNQHNFSKELWIFWYGEEPDLSNLVSGLTEGDPGSLENGLSYECRTLLFKAFHNLIERCLLSRGFTRLGKWFIQPLDDRDRLSHSWQFSFAFNFFVHGESTVCTSVDVRHPPAVYRLAKQHLQAVQTHQSEVTVILSPYGLAGTLTGQTYKENDPETQQLLVEWQQFYPLGYTESYSDDDLPCLVEVKVAGVKMKYPSCYVFITESDEAVMTNFSQGGAPAASTHTPSQPFQKSNGLMDILTPPTSPCDTSCLASTLQMTPNCGVPVSGCVTHIPSHQLPFFPEEACTITTHRLKSGAWQDNIMHHHPPVQENSEPEDSCLMGQWNFNEPCSQIGCFCFRCKTKMKSSSGKPGLCSGVTNSVCANSINSSVNNCMASNPTSVSRRGDKEKGQQRSRGIVPYHKRNTLSDHTVIESLDSPATVVSSEFSGMNSNCMFVTKNTGVIGEVPTTLPQLQTSLGQLVAIESSHPGTSLYHEGITSQSSSSDPAMPTLSPHPPVVKDDPETKQQNHYPQSPAVVTAISLGNTPKEKYAMDQVLQSPYHNPLVQFDNHRVSEALPTTSYCNLSADDQKSSQSALLIFPPHVSPHPKVSAQVIKRPVLSIHEEEDMEEVEFQRRKCLYDFSSLHNTTWEPDEKKRKQFICSLGSEEDGVSGDSFQQCLKGQPKESAPQTSKPKDPYEFSDEFEEQPSPSSGGSSFRSRVDLFIKEEEKPKEPELIHPPPVPLSGDSSKPSVISEFSSVTSPPTPRLQSTSFTREEDLQVTEHDLENIFEMSSSEDSNDELFQHPATPNSVKMMNHYEEQPVAKCNKDNTLSVLGSADLIRMFPTPPSLEHHVTPSPSGPVGIVDGTLMDGNDSSTLRDRIDVCPNYESSGMFESIRDWSYVYKPVVQYKMLGSMKYSTVNNLPSSTLPPLNLPPEMLYKPSFVMHLNSHTGIMHRTCETVSDKHISSYHQSLLPPSEPFMVLSEQRSFPLSYELQSPASNSSSYLNKHLGSIDNSTSAMPEANSLVVNLALSDSMLNFYKDHNFSSCTVCVCNMNIKGTDMGLYLFDSMVPQKNDEPQYKCTCGFSAVINRHLGYNSGLFYEDEVEITGYQKEPINRHHQRLKTAVKQAEIVGGSSISPEQLLEKVPQDVLDLVQSQCSVLQPSSSWLFTARQFGMESQTAMCNTLQILDGCAVCLLALEAGHHAMDSENTARIENKFDCLHRWPYVPAKLPASNYDIVRLFKMIQPLLQDAVQKKTMQGMWEVTYTVSGPLTWRQFHRLAGRVGASTEDQCEPQPIPSLLVGYDKDWLAVSPFALKLWDKLLLEPYSLPRDIAYVVVAPDSDFILNRVRFFFKELSSMYELCRLGRHSPITKVLRDGIMRVGKSAARKLADEPVDEWFNLIGNGPVASKLKLYAQVCRHHLAPYLATQFLDKATFSRSSSVNSKSQSETSPLSSSYVDSHQEKEHSSRSQDSDSQQEISGFEPLEQENGQQHPALVVYLIEPFTFGNPDSYLYRLSSLGLLLCYRHMLHYLPESICNSIQVQIVRLDSILSMGKPENFSQHQYELKALAFSVYSQCRRLLSHPPGVKSLTGFGPAAAQEQFQKQRKEKISLPRKLFSPPFILASMKDKQTELGEMFGDRREKSSILYCCYCPTEDHRWLLGCITTDKGDLLENCCININIPDRPHRKKASSRRTGLHKLLDFILGVMSNSCEQWRLVVGRLGRLGHGELKDWATLLSRKYLLRYSRQLRELCSQCAVLNPLDASSILSACLVSLEPDSSLRIMPDQYTPDNRFGSSSRGCELSTPEDASCTQILVYPTSATTQSSQATFHQEHIDSLGPSFGDDDFFQALEIPEEQVITDLITWTESPTHSPVGSPRRDLGSPGGGVGRHSPLHHNGPIKNSSRVTGEHQEEPLQLLQQPLALGYYVSTAKTGPLPGWFWSPCPHLKDACPVFLKSALHIHSTSVQQSSDELLHNTQHVRNCHPLDSNLTTDVLRYVLEGYNALSWLSLDPVTHDRQSCLPIHIQVLMQQYHAAEAIL</sequence>
<dbReference type="InterPro" id="IPR051139">
    <property type="entry name" value="Mediator_complx_sub13"/>
</dbReference>
<feature type="region of interest" description="Disordered" evidence="10">
    <location>
        <begin position="1933"/>
        <end position="1978"/>
    </location>
</feature>
<evidence type="ECO:0000256" key="6">
    <source>
        <dbReference type="ARBA" id="ARBA00023159"/>
    </source>
</evidence>
<feature type="compositionally biased region" description="Basic and acidic residues" evidence="10">
    <location>
        <begin position="783"/>
        <end position="800"/>
    </location>
</feature>
<dbReference type="Pfam" id="PF18296">
    <property type="entry name" value="MID_MedPIWI"/>
    <property type="match status" value="1"/>
</dbReference>
<gene>
    <name evidence="15" type="primary">LOC106465561</name>
</gene>
<evidence type="ECO:0000256" key="5">
    <source>
        <dbReference type="ARBA" id="ARBA00023015"/>
    </source>
</evidence>
<feature type="compositionally biased region" description="Low complexity" evidence="10">
    <location>
        <begin position="771"/>
        <end position="782"/>
    </location>
</feature>
<feature type="region of interest" description="Disordered" evidence="10">
    <location>
        <begin position="1507"/>
        <end position="1545"/>
    </location>
</feature>
<evidence type="ECO:0000259" key="12">
    <source>
        <dbReference type="Pfam" id="PF11597"/>
    </source>
</evidence>
<feature type="domain" description="MID" evidence="13">
    <location>
        <begin position="1397"/>
        <end position="1645"/>
    </location>
</feature>
<feature type="region of interest" description="Disordered" evidence="10">
    <location>
        <begin position="556"/>
        <end position="597"/>
    </location>
</feature>
<dbReference type="Pfam" id="PF11597">
    <property type="entry name" value="Med13_N"/>
    <property type="match status" value="1"/>
</dbReference>
<evidence type="ECO:0000256" key="1">
    <source>
        <dbReference type="ARBA" id="ARBA00004123"/>
    </source>
</evidence>
<feature type="domain" description="Mediator complex subunit Med13 N-terminal" evidence="12">
    <location>
        <begin position="12"/>
        <end position="244"/>
    </location>
</feature>
<feature type="compositionally biased region" description="Low complexity" evidence="10">
    <location>
        <begin position="1507"/>
        <end position="1517"/>
    </location>
</feature>
<evidence type="ECO:0000313" key="15">
    <source>
        <dbReference type="RefSeq" id="XP_013781243.1"/>
    </source>
</evidence>
<keyword evidence="6 9" id="KW-0010">Activator</keyword>
<evidence type="ECO:0000259" key="13">
    <source>
        <dbReference type="Pfam" id="PF18296"/>
    </source>
</evidence>